<dbReference type="SUPFAM" id="SSF46785">
    <property type="entry name" value="Winged helix' DNA-binding domain"/>
    <property type="match status" value="1"/>
</dbReference>
<gene>
    <name evidence="3" type="ORF">DA01_05575</name>
</gene>
<evidence type="ECO:0000313" key="3">
    <source>
        <dbReference type="EMBL" id="KSV18110.1"/>
    </source>
</evidence>
<organism evidence="3 4">
    <name type="scientific">Dehalococcoides mccartyi</name>
    <dbReference type="NCBI Taxonomy" id="61435"/>
    <lineage>
        <taxon>Bacteria</taxon>
        <taxon>Bacillati</taxon>
        <taxon>Chloroflexota</taxon>
        <taxon>Dehalococcoidia</taxon>
        <taxon>Dehalococcoidales</taxon>
        <taxon>Dehalococcoidaceae</taxon>
        <taxon>Dehalococcoides</taxon>
    </lineage>
</organism>
<dbReference type="InterPro" id="IPR000835">
    <property type="entry name" value="HTH_MarR-typ"/>
</dbReference>
<dbReference type="AlphaFoldDB" id="A0A0V8M2W6"/>
<feature type="domain" description="HTH marR-type" evidence="2">
    <location>
        <begin position="42"/>
        <end position="175"/>
    </location>
</feature>
<keyword evidence="1" id="KW-0472">Membrane</keyword>
<comment type="caution">
    <text evidence="3">The sequence shown here is derived from an EMBL/GenBank/DDBJ whole genome shotgun (WGS) entry which is preliminary data.</text>
</comment>
<dbReference type="RefSeq" id="WP_058292543.1">
    <property type="nucleotide sequence ID" value="NZ_JGYD01000018.1"/>
</dbReference>
<dbReference type="InterPro" id="IPR036388">
    <property type="entry name" value="WH-like_DNA-bd_sf"/>
</dbReference>
<dbReference type="Gene3D" id="1.10.10.10">
    <property type="entry name" value="Winged helix-like DNA-binding domain superfamily/Winged helix DNA-binding domain"/>
    <property type="match status" value="1"/>
</dbReference>
<keyword evidence="1" id="KW-0812">Transmembrane</keyword>
<proteinExistence type="predicted"/>
<evidence type="ECO:0000259" key="2">
    <source>
        <dbReference type="PROSITE" id="PS50995"/>
    </source>
</evidence>
<sequence length="209" mass="23838">MKIGHARKCNLYILLTTFAISIYASYNAYIMDYAKFSDIGIGHYLVILLNHSSLLDHKYLSKELKNIGLSVERYILLHTICLLGGVTNPAAITRVALLEPHAISTLLIRMEKDGLITRTSYDKPKNMVKVELTEKAKGLMEQAWLKMPKMDEFWKDCLTNEEVKTLLTLLEKVREHNLPVIYGNKKRSGITTPKYDPKTKALNGFHSKL</sequence>
<dbReference type="PROSITE" id="PS50995">
    <property type="entry name" value="HTH_MARR_2"/>
    <property type="match status" value="1"/>
</dbReference>
<dbReference type="InterPro" id="IPR036390">
    <property type="entry name" value="WH_DNA-bd_sf"/>
</dbReference>
<evidence type="ECO:0000256" key="1">
    <source>
        <dbReference type="SAM" id="Phobius"/>
    </source>
</evidence>
<keyword evidence="1" id="KW-1133">Transmembrane helix</keyword>
<dbReference type="SMART" id="SM00347">
    <property type="entry name" value="HTH_MARR"/>
    <property type="match status" value="1"/>
</dbReference>
<name>A0A0V8M2W6_9CHLR</name>
<dbReference type="GO" id="GO:0003700">
    <property type="term" value="F:DNA-binding transcription factor activity"/>
    <property type="evidence" value="ECO:0007669"/>
    <property type="project" value="InterPro"/>
</dbReference>
<dbReference type="Proteomes" id="UP000053577">
    <property type="component" value="Unassembled WGS sequence"/>
</dbReference>
<feature type="transmembrane region" description="Helical" evidence="1">
    <location>
        <begin position="12"/>
        <end position="30"/>
    </location>
</feature>
<reference evidence="3 4" key="1">
    <citation type="journal article" date="2015" name="Sci. Rep.">
        <title>A comparative genomics and reductive dehalogenase gene transcription study of two chloroethene-respiring bacteria, Dehalococcoides mccartyi strains MB and 11a.</title>
        <authorList>
            <person name="Low A."/>
            <person name="Shen Z."/>
            <person name="Cheng D."/>
            <person name="Rogers M.J."/>
            <person name="Lee P.K."/>
            <person name="He J."/>
        </authorList>
    </citation>
    <scope>NUCLEOTIDE SEQUENCE [LARGE SCALE GENOMIC DNA]</scope>
    <source>
        <strain evidence="3 4">MB</strain>
    </source>
</reference>
<dbReference type="EMBL" id="JGYD01000018">
    <property type="protein sequence ID" value="KSV18110.1"/>
    <property type="molecule type" value="Genomic_DNA"/>
</dbReference>
<evidence type="ECO:0000313" key="4">
    <source>
        <dbReference type="Proteomes" id="UP000053577"/>
    </source>
</evidence>
<dbReference type="PATRIC" id="fig|61435.5.peg.1104"/>
<accession>A0A0V8M2W6</accession>
<protein>
    <submittedName>
        <fullName evidence="3">MarR family transcriptional regulator</fullName>
    </submittedName>
</protein>
<dbReference type="OrthoDB" id="6400170at2"/>